<dbReference type="InterPro" id="IPR050765">
    <property type="entry name" value="Riboflavin_Biosynth_HTPR"/>
</dbReference>
<evidence type="ECO:0000259" key="1">
    <source>
        <dbReference type="Pfam" id="PF01872"/>
    </source>
</evidence>
<dbReference type="InterPro" id="IPR002734">
    <property type="entry name" value="RibDG_C"/>
</dbReference>
<evidence type="ECO:0000313" key="2">
    <source>
        <dbReference type="EMBL" id="GAA3871080.1"/>
    </source>
</evidence>
<protein>
    <submittedName>
        <fullName evidence="2">Dihydrofolate reductase family protein</fullName>
    </submittedName>
</protein>
<dbReference type="InterPro" id="IPR024072">
    <property type="entry name" value="DHFR-like_dom_sf"/>
</dbReference>
<dbReference type="EMBL" id="BAABCN010000002">
    <property type="protein sequence ID" value="GAA3871080.1"/>
    <property type="molecule type" value="Genomic_DNA"/>
</dbReference>
<evidence type="ECO:0000313" key="3">
    <source>
        <dbReference type="Proteomes" id="UP001501803"/>
    </source>
</evidence>
<feature type="domain" description="Bacterial bifunctional deaminase-reductase C-terminal" evidence="1">
    <location>
        <begin position="27"/>
        <end position="188"/>
    </location>
</feature>
<comment type="caution">
    <text evidence="2">The sequence shown here is derived from an EMBL/GenBank/DDBJ whole genome shotgun (WGS) entry which is preliminary data.</text>
</comment>
<reference evidence="3" key="1">
    <citation type="journal article" date="2019" name="Int. J. Syst. Evol. Microbiol.">
        <title>The Global Catalogue of Microorganisms (GCM) 10K type strain sequencing project: providing services to taxonomists for standard genome sequencing and annotation.</title>
        <authorList>
            <consortium name="The Broad Institute Genomics Platform"/>
            <consortium name="The Broad Institute Genome Sequencing Center for Infectious Disease"/>
            <person name="Wu L."/>
            <person name="Ma J."/>
        </authorList>
    </citation>
    <scope>NUCLEOTIDE SEQUENCE [LARGE SCALE GENOMIC DNA]</scope>
    <source>
        <strain evidence="3">JCM 17021</strain>
    </source>
</reference>
<proteinExistence type="predicted"/>
<dbReference type="Pfam" id="PF01872">
    <property type="entry name" value="RibD_C"/>
    <property type="match status" value="1"/>
</dbReference>
<dbReference type="PANTHER" id="PTHR38011:SF11">
    <property type="entry name" value="2,5-DIAMINO-6-RIBOSYLAMINO-4(3H)-PYRIMIDINONE 5'-PHOSPHATE REDUCTASE"/>
    <property type="match status" value="1"/>
</dbReference>
<gene>
    <name evidence="2" type="ORF">GCM10022381_12750</name>
</gene>
<accession>A0ABP7KAJ4</accession>
<dbReference type="SUPFAM" id="SSF53597">
    <property type="entry name" value="Dihydrofolate reductase-like"/>
    <property type="match status" value="1"/>
</dbReference>
<keyword evidence="3" id="KW-1185">Reference proteome</keyword>
<sequence length="195" mass="21338">MGLAEHADDLVELGVHMLGIGLRERGLDGVINHMDKWHFAFIDAETNAFALEQLQASTALLMGRHTYEVHADTWPGRVGDYADRINTMSKYVASTTLRTAEWANTTILDGDLVEAVTTLKQTPGEDILMHGYGPVAKTLLAHGLLDELHLWVHPQLAGIGGPGDLLLGESLNTRFTLLDVRRLTSGVVILSYRAS</sequence>
<dbReference type="PANTHER" id="PTHR38011">
    <property type="entry name" value="DIHYDROFOLATE REDUCTASE FAMILY PROTEIN (AFU_ORTHOLOGUE AFUA_8G06820)"/>
    <property type="match status" value="1"/>
</dbReference>
<dbReference type="Gene3D" id="3.40.430.10">
    <property type="entry name" value="Dihydrofolate Reductase, subunit A"/>
    <property type="match status" value="1"/>
</dbReference>
<name>A0ABP7KAJ4_9MICO</name>
<organism evidence="2 3">
    <name type="scientific">Leifsonia kafniensis</name>
    <dbReference type="NCBI Taxonomy" id="475957"/>
    <lineage>
        <taxon>Bacteria</taxon>
        <taxon>Bacillati</taxon>
        <taxon>Actinomycetota</taxon>
        <taxon>Actinomycetes</taxon>
        <taxon>Micrococcales</taxon>
        <taxon>Microbacteriaceae</taxon>
        <taxon>Leifsonia</taxon>
    </lineage>
</organism>
<dbReference type="Proteomes" id="UP001501803">
    <property type="component" value="Unassembled WGS sequence"/>
</dbReference>